<sequence length="767" mass="87208">MIIMVFFIIGHSQVTKAGAIDSCKSNENEPKCIFQFLYEKATEFAIEEINKNPKILFNHTLKLQNMNINEKISVYRVLSGRFVISIGPYSSEFSEFWSNVLWVGKKSIISYGASSTKFSRRNDYPSIFSTVPSDKYQSKLLLQLALHFNWQTVAILQTQDEDGASMTFNLGTVLDKSICIKHMEKIYPDSKIDEYENAIASLLQHKDIKTVFIFFTYESCKNFFIAAEKYKENLKLFQFVISTSCGTMLNIPNSIQFYFEGMLAIQITNPMPPDFQNYLKLKYKNFNYSAYTPVRPVIKSVNAAAFAIHKWLEECDMKSQNNISCAQALLSTDNIYINTYLSNITENNLSKIPMFNEFGCVEDSYDIFQYTQGEFKVIGFWNHSNTTALQIHPIIPLEESICSSPCKENQIQIPTTDCCWSCSPCNPEDIIKDNVCVKCAPGTKTNKKQRVCYPLPLVSMNMNDSLAYIVFSISSTTILLSVLLIIVYLNNHNKYIIREGNTQLCSLVGVIFMSITPLLYIQKPSIIACHAQKIMFGMPLTLCYAPLVLKTNRIYRTYLSSDKPKLRGLILISMPSQILLILGMVGIQLTMAVFWVVNSQPVVLTEFKPNHVEQVCNSSSRNMTLNAVFPCVLMLSCAYWAFKTRNLPETYNEIKSIAITMYITVFLSTAGLAVAYVLDSQPKQLYTLCFTYQAISIVTLYGLYAMKIIKMYFRKLTKKNKRKKELDTIMNQLAIMSPTLSMMSGIYERKNSSPSITTTNSTVAANN</sequence>
<comment type="subcellular location">
    <subcellularLocation>
        <location evidence="1">Cell membrane</location>
        <topology evidence="1">Multi-pass membrane protein</topology>
    </subcellularLocation>
</comment>
<dbReference type="GeneID" id="136092188"/>
<evidence type="ECO:0000256" key="5">
    <source>
        <dbReference type="ARBA" id="ARBA00023040"/>
    </source>
</evidence>
<reference evidence="14" key="1">
    <citation type="submission" date="2025-08" db="UniProtKB">
        <authorList>
            <consortium name="RefSeq"/>
        </authorList>
    </citation>
    <scope>IDENTIFICATION</scope>
</reference>
<evidence type="ECO:0000256" key="3">
    <source>
        <dbReference type="ARBA" id="ARBA00022692"/>
    </source>
</evidence>
<accession>A0ABM4DN57</accession>
<dbReference type="CDD" id="cd13953">
    <property type="entry name" value="7tm_classC_mGluR-like"/>
    <property type="match status" value="1"/>
</dbReference>
<keyword evidence="4 10" id="KW-1133">Transmembrane helix</keyword>
<keyword evidence="3 10" id="KW-0812">Transmembrane</keyword>
<dbReference type="SUPFAM" id="SSF53822">
    <property type="entry name" value="Periplasmic binding protein-like I"/>
    <property type="match status" value="1"/>
</dbReference>
<feature type="domain" description="G-protein coupled receptors family 3 profile" evidence="12">
    <location>
        <begin position="466"/>
        <end position="727"/>
    </location>
</feature>
<keyword evidence="6 10" id="KW-0472">Membrane</keyword>
<protein>
    <submittedName>
        <fullName evidence="14">Metabotropic glutamate receptor 3-like isoform X2</fullName>
    </submittedName>
</protein>
<keyword evidence="5" id="KW-0297">G-protein coupled receptor</keyword>
<feature type="chain" id="PRO_5045350475" evidence="11">
    <location>
        <begin position="20"/>
        <end position="767"/>
    </location>
</feature>
<feature type="signal peptide" evidence="11">
    <location>
        <begin position="1"/>
        <end position="19"/>
    </location>
</feature>
<evidence type="ECO:0000313" key="14">
    <source>
        <dbReference type="RefSeq" id="XP_065676007.1"/>
    </source>
</evidence>
<feature type="transmembrane region" description="Helical" evidence="10">
    <location>
        <begin position="533"/>
        <end position="549"/>
    </location>
</feature>
<feature type="transmembrane region" description="Helical" evidence="10">
    <location>
        <begin position="690"/>
        <end position="709"/>
    </location>
</feature>
<dbReference type="Pfam" id="PF01094">
    <property type="entry name" value="ANF_receptor"/>
    <property type="match status" value="1"/>
</dbReference>
<evidence type="ECO:0000256" key="9">
    <source>
        <dbReference type="ARBA" id="ARBA00023224"/>
    </source>
</evidence>
<keyword evidence="7" id="KW-0675">Receptor</keyword>
<evidence type="ECO:0000256" key="1">
    <source>
        <dbReference type="ARBA" id="ARBA00004651"/>
    </source>
</evidence>
<evidence type="ECO:0000256" key="11">
    <source>
        <dbReference type="SAM" id="SignalP"/>
    </source>
</evidence>
<gene>
    <name evidence="14" type="primary">LOC136092188</name>
</gene>
<feature type="transmembrane region" description="Helical" evidence="10">
    <location>
        <begin position="569"/>
        <end position="597"/>
    </location>
</feature>
<keyword evidence="13" id="KW-1185">Reference proteome</keyword>
<proteinExistence type="predicted"/>
<evidence type="ECO:0000256" key="10">
    <source>
        <dbReference type="SAM" id="Phobius"/>
    </source>
</evidence>
<dbReference type="Gene3D" id="3.40.50.2300">
    <property type="match status" value="3"/>
</dbReference>
<evidence type="ECO:0000256" key="8">
    <source>
        <dbReference type="ARBA" id="ARBA00023180"/>
    </source>
</evidence>
<evidence type="ECO:0000256" key="6">
    <source>
        <dbReference type="ARBA" id="ARBA00023136"/>
    </source>
</evidence>
<dbReference type="PROSITE" id="PS50259">
    <property type="entry name" value="G_PROTEIN_RECEP_F3_4"/>
    <property type="match status" value="1"/>
</dbReference>
<keyword evidence="2" id="KW-1003">Cell membrane</keyword>
<keyword evidence="11" id="KW-0732">Signal</keyword>
<keyword evidence="8" id="KW-0325">Glycoprotein</keyword>
<evidence type="ECO:0000256" key="7">
    <source>
        <dbReference type="ARBA" id="ARBA00023170"/>
    </source>
</evidence>
<dbReference type="InterPro" id="IPR038550">
    <property type="entry name" value="GPCR_3_9-Cys_sf"/>
</dbReference>
<dbReference type="PANTHER" id="PTHR24060">
    <property type="entry name" value="METABOTROPIC GLUTAMATE RECEPTOR"/>
    <property type="match status" value="1"/>
</dbReference>
<dbReference type="InterPro" id="IPR001828">
    <property type="entry name" value="ANF_lig-bd_rcpt"/>
</dbReference>
<keyword evidence="9" id="KW-0807">Transducer</keyword>
<feature type="transmembrane region" description="Helical" evidence="10">
    <location>
        <begin position="466"/>
        <end position="489"/>
    </location>
</feature>
<dbReference type="RefSeq" id="XP_065676007.1">
    <property type="nucleotide sequence ID" value="XM_065819935.1"/>
</dbReference>
<evidence type="ECO:0000256" key="4">
    <source>
        <dbReference type="ARBA" id="ARBA00022989"/>
    </source>
</evidence>
<dbReference type="Pfam" id="PF00003">
    <property type="entry name" value="7tm_3"/>
    <property type="match status" value="1"/>
</dbReference>
<dbReference type="InterPro" id="IPR017978">
    <property type="entry name" value="GPCR_3_C"/>
</dbReference>
<evidence type="ECO:0000256" key="2">
    <source>
        <dbReference type="ARBA" id="ARBA00022475"/>
    </source>
</evidence>
<organism evidence="13 14">
    <name type="scientific">Hydra vulgaris</name>
    <name type="common">Hydra</name>
    <name type="synonym">Hydra attenuata</name>
    <dbReference type="NCBI Taxonomy" id="6087"/>
    <lineage>
        <taxon>Eukaryota</taxon>
        <taxon>Metazoa</taxon>
        <taxon>Cnidaria</taxon>
        <taxon>Hydrozoa</taxon>
        <taxon>Hydroidolina</taxon>
        <taxon>Anthoathecata</taxon>
        <taxon>Aplanulata</taxon>
        <taxon>Hydridae</taxon>
        <taxon>Hydra</taxon>
    </lineage>
</organism>
<feature type="transmembrane region" description="Helical" evidence="10">
    <location>
        <begin position="654"/>
        <end position="678"/>
    </location>
</feature>
<evidence type="ECO:0000313" key="13">
    <source>
        <dbReference type="Proteomes" id="UP001652625"/>
    </source>
</evidence>
<dbReference type="Proteomes" id="UP001652625">
    <property type="component" value="Chromosome 15"/>
</dbReference>
<dbReference type="Gene3D" id="2.10.50.30">
    <property type="entry name" value="GPCR, family 3, nine cysteines domain"/>
    <property type="match status" value="1"/>
</dbReference>
<dbReference type="PRINTS" id="PR00248">
    <property type="entry name" value="GPCRMGR"/>
</dbReference>
<evidence type="ECO:0000259" key="12">
    <source>
        <dbReference type="PROSITE" id="PS50259"/>
    </source>
</evidence>
<feature type="transmembrane region" description="Helical" evidence="10">
    <location>
        <begin position="501"/>
        <end position="521"/>
    </location>
</feature>
<feature type="transmembrane region" description="Helical" evidence="10">
    <location>
        <begin position="623"/>
        <end position="642"/>
    </location>
</feature>
<name>A0ABM4DN57_HYDVU</name>
<dbReference type="InterPro" id="IPR028082">
    <property type="entry name" value="Peripla_BP_I"/>
</dbReference>
<dbReference type="InterPro" id="IPR000337">
    <property type="entry name" value="GPCR_3"/>
</dbReference>
<dbReference type="InterPro" id="IPR050726">
    <property type="entry name" value="mGluR"/>
</dbReference>